<evidence type="ECO:0000313" key="2">
    <source>
        <dbReference type="Proteomes" id="UP000245712"/>
    </source>
</evidence>
<dbReference type="Proteomes" id="UP000245712">
    <property type="component" value="Unassembled WGS sequence"/>
</dbReference>
<sequence>MSIRTIIEINHDQLHSLKKDPEWWINLLANLGTAHYGAALNEANADGCPIHLGHGVRLVLQRHHSDVTTVKAGSVEVKL</sequence>
<accession>A0ABX5KHK4</accession>
<proteinExistence type="predicted"/>
<dbReference type="EMBL" id="QEOB01000017">
    <property type="protein sequence ID" value="PVX75596.1"/>
    <property type="molecule type" value="Genomic_DNA"/>
</dbReference>
<evidence type="ECO:0000313" key="1">
    <source>
        <dbReference type="EMBL" id="PVX75596.1"/>
    </source>
</evidence>
<evidence type="ECO:0008006" key="3">
    <source>
        <dbReference type="Google" id="ProtNLM"/>
    </source>
</evidence>
<dbReference type="RefSeq" id="WP_116613314.1">
    <property type="nucleotide sequence ID" value="NZ_QEOB01000017.1"/>
</dbReference>
<keyword evidence="2" id="KW-1185">Reference proteome</keyword>
<comment type="caution">
    <text evidence="1">The sequence shown here is derived from an EMBL/GenBank/DDBJ whole genome shotgun (WGS) entry which is preliminary data.</text>
</comment>
<organism evidence="1 2">
    <name type="scientific">Paraburkholderia unamae</name>
    <dbReference type="NCBI Taxonomy" id="219649"/>
    <lineage>
        <taxon>Bacteria</taxon>
        <taxon>Pseudomonadati</taxon>
        <taxon>Pseudomonadota</taxon>
        <taxon>Betaproteobacteria</taxon>
        <taxon>Burkholderiales</taxon>
        <taxon>Burkholderiaceae</taxon>
        <taxon>Paraburkholderia</taxon>
    </lineage>
</organism>
<reference evidence="1 2" key="1">
    <citation type="submission" date="2018-05" db="EMBL/GenBank/DDBJ databases">
        <title>Genomic Encyclopedia of Type Strains, Phase IV (KMG-V): Genome sequencing to study the core and pangenomes of soil and plant-associated prokaryotes.</title>
        <authorList>
            <person name="Whitman W."/>
        </authorList>
    </citation>
    <scope>NUCLEOTIDE SEQUENCE [LARGE SCALE GENOMIC DNA]</scope>
    <source>
        <strain evidence="1 2">SCZa-39</strain>
    </source>
</reference>
<gene>
    <name evidence="1" type="ORF">C7402_1178</name>
</gene>
<protein>
    <recommendedName>
        <fullName evidence="3">AraC-like protein</fullName>
    </recommendedName>
</protein>
<name>A0ABX5KHK4_9BURK</name>